<dbReference type="InterPro" id="IPR037523">
    <property type="entry name" value="VOC_core"/>
</dbReference>
<dbReference type="AlphaFoldDB" id="A0A847RUZ1"/>
<dbReference type="InterPro" id="IPR052164">
    <property type="entry name" value="Anthracycline_SecMetBiosynth"/>
</dbReference>
<evidence type="ECO:0000313" key="3">
    <source>
        <dbReference type="Proteomes" id="UP000570474"/>
    </source>
</evidence>
<dbReference type="InterPro" id="IPR004360">
    <property type="entry name" value="Glyas_Fos-R_dOase_dom"/>
</dbReference>
<evidence type="ECO:0000259" key="1">
    <source>
        <dbReference type="PROSITE" id="PS51819"/>
    </source>
</evidence>
<reference evidence="2 3" key="1">
    <citation type="submission" date="2020-04" db="EMBL/GenBank/DDBJ databases">
        <authorList>
            <person name="Yin C."/>
        </authorList>
    </citation>
    <scope>NUCLEOTIDE SEQUENCE [LARGE SCALE GENOMIC DNA]</scope>
    <source>
        <strain evidence="2 3">Ae27</strain>
    </source>
</reference>
<dbReference type="InterPro" id="IPR029068">
    <property type="entry name" value="Glyas_Bleomycin-R_OHBP_Dase"/>
</dbReference>
<proteinExistence type="predicted"/>
<dbReference type="SUPFAM" id="SSF54593">
    <property type="entry name" value="Glyoxalase/Bleomycin resistance protein/Dihydroxybiphenyl dioxygenase"/>
    <property type="match status" value="1"/>
</dbReference>
<feature type="domain" description="VOC" evidence="1">
    <location>
        <begin position="4"/>
        <end position="126"/>
    </location>
</feature>
<name>A0A847RUZ1_9BACT</name>
<keyword evidence="3" id="KW-1185">Reference proteome</keyword>
<dbReference type="Gene3D" id="3.10.180.10">
    <property type="entry name" value="2,3-Dihydroxybiphenyl 1,2-Dioxygenase, domain 1"/>
    <property type="match status" value="1"/>
</dbReference>
<dbReference type="Proteomes" id="UP000570474">
    <property type="component" value="Unassembled WGS sequence"/>
</dbReference>
<dbReference type="PANTHER" id="PTHR33993:SF2">
    <property type="entry name" value="VOC DOMAIN-CONTAINING PROTEIN"/>
    <property type="match status" value="1"/>
</dbReference>
<comment type="caution">
    <text evidence="2">The sequence shown here is derived from an EMBL/GenBank/DDBJ whole genome shotgun (WGS) entry which is preliminary data.</text>
</comment>
<dbReference type="RefSeq" id="WP_168870689.1">
    <property type="nucleotide sequence ID" value="NZ_JABAIA010000001.1"/>
</dbReference>
<organism evidence="2 3">
    <name type="scientific">Chitinophaga varians</name>
    <dbReference type="NCBI Taxonomy" id="2202339"/>
    <lineage>
        <taxon>Bacteria</taxon>
        <taxon>Pseudomonadati</taxon>
        <taxon>Bacteroidota</taxon>
        <taxon>Chitinophagia</taxon>
        <taxon>Chitinophagales</taxon>
        <taxon>Chitinophagaceae</taxon>
        <taxon>Chitinophaga</taxon>
    </lineage>
</organism>
<accession>A0A847RUZ1</accession>
<sequence length="127" mass="13882">MKNVVNWFEIYTTDFNRAQKFYTAVFQTELTVTPIQSDRHSHMDYALFPGKEEGSGSMGALVKLDKVNPGPGGILVYFDTKEINSELGRVTAAGGKVLQPKVNIGEAGFIALIEDTEGNIIGLRSKA</sequence>
<protein>
    <submittedName>
        <fullName evidence="2">VOC family protein</fullName>
    </submittedName>
</protein>
<gene>
    <name evidence="2" type="ORF">HGH92_10605</name>
</gene>
<dbReference type="PROSITE" id="PS51819">
    <property type="entry name" value="VOC"/>
    <property type="match status" value="1"/>
</dbReference>
<dbReference type="EMBL" id="JABAIA010000001">
    <property type="protein sequence ID" value="NLR64755.1"/>
    <property type="molecule type" value="Genomic_DNA"/>
</dbReference>
<dbReference type="Pfam" id="PF00903">
    <property type="entry name" value="Glyoxalase"/>
    <property type="match status" value="1"/>
</dbReference>
<evidence type="ECO:0000313" key="2">
    <source>
        <dbReference type="EMBL" id="NLR64755.1"/>
    </source>
</evidence>
<dbReference type="PANTHER" id="PTHR33993">
    <property type="entry name" value="GLYOXALASE-RELATED"/>
    <property type="match status" value="1"/>
</dbReference>
<dbReference type="CDD" id="cd07247">
    <property type="entry name" value="SgaA_N_like"/>
    <property type="match status" value="1"/>
</dbReference>